<reference evidence="6 7" key="1">
    <citation type="submission" date="2024-06" db="EMBL/GenBank/DDBJ databases">
        <title>The Natural Products Discovery Center: Release of the First 8490 Sequenced Strains for Exploring Actinobacteria Biosynthetic Diversity.</title>
        <authorList>
            <person name="Kalkreuter E."/>
            <person name="Kautsar S.A."/>
            <person name="Yang D."/>
            <person name="Bader C.D."/>
            <person name="Teijaro C.N."/>
            <person name="Fluegel L."/>
            <person name="Davis C.M."/>
            <person name="Simpson J.R."/>
            <person name="Lauterbach L."/>
            <person name="Steele A.D."/>
            <person name="Gui C."/>
            <person name="Meng S."/>
            <person name="Li G."/>
            <person name="Viehrig K."/>
            <person name="Ye F."/>
            <person name="Su P."/>
            <person name="Kiefer A.F."/>
            <person name="Nichols A."/>
            <person name="Cepeda A.J."/>
            <person name="Yan W."/>
            <person name="Fan B."/>
            <person name="Jiang Y."/>
            <person name="Adhikari A."/>
            <person name="Zheng C.-J."/>
            <person name="Schuster L."/>
            <person name="Cowan T.M."/>
            <person name="Smanski M.J."/>
            <person name="Chevrette M.G."/>
            <person name="De Carvalho L.P.S."/>
            <person name="Shen B."/>
        </authorList>
    </citation>
    <scope>NUCLEOTIDE SEQUENCE [LARGE SCALE GENOMIC DNA]</scope>
    <source>
        <strain evidence="6 7">NPDC048117</strain>
    </source>
</reference>
<sequence length="412" mass="40556">MLSGNGRHRRPRQAPAVVVAAGVTGSALALPLFAATGASAAEGTTWDRVAECESGGAWSADTGNGFYGGLQLSQEQWEGNGGLSYASNPAEASRSQQIAVAERILAEQGATPWLACGAMNGLREDAPAARVDTGVDAPRTGDVTGPGAYDGSASGWGVGGDRAGREDAGNAGTADEADGKGDAGVSGGRAGSDERADRSSGHALFPGAEFSPVDDGGIVADLGQDLGLVDTGTGSPVIPDLPELGGGSGDQGGHGGDGTTDGGTDTGKDDGKGGDQDGKDGAGQADEKDPLLGGDGDPLLGDGDDPLFEDGAPVFGGGSAAEEEGEEAASGSGRHRGPSAEETTTEASSGSSGRHAAPAGAYVVRAGDSLVSIAESQDVEGGWRALYEANEDLIGKNPDRLVLGTALVLPSS</sequence>
<gene>
    <name evidence="6" type="ORF">AB0D95_28595</name>
</gene>
<dbReference type="SMART" id="SM00257">
    <property type="entry name" value="LysM"/>
    <property type="match status" value="1"/>
</dbReference>
<feature type="region of interest" description="Disordered" evidence="3">
    <location>
        <begin position="132"/>
        <end position="211"/>
    </location>
</feature>
<evidence type="ECO:0000259" key="5">
    <source>
        <dbReference type="PROSITE" id="PS51782"/>
    </source>
</evidence>
<dbReference type="InterPro" id="IPR052196">
    <property type="entry name" value="Bact_Kbp"/>
</dbReference>
<evidence type="ECO:0000256" key="2">
    <source>
        <dbReference type="ARBA" id="ARBA00022801"/>
    </source>
</evidence>
<protein>
    <submittedName>
        <fullName evidence="6">Transglycosylase family protein</fullName>
    </submittedName>
</protein>
<dbReference type="Gene3D" id="3.10.350.10">
    <property type="entry name" value="LysM domain"/>
    <property type="match status" value="1"/>
</dbReference>
<dbReference type="InterPro" id="IPR036779">
    <property type="entry name" value="LysM_dom_sf"/>
</dbReference>
<feature type="region of interest" description="Disordered" evidence="3">
    <location>
        <begin position="226"/>
        <end position="357"/>
    </location>
</feature>
<feature type="chain" id="PRO_5045689682" evidence="4">
    <location>
        <begin position="41"/>
        <end position="412"/>
    </location>
</feature>
<dbReference type="CDD" id="cd00118">
    <property type="entry name" value="LysM"/>
    <property type="match status" value="1"/>
</dbReference>
<feature type="compositionally biased region" description="Low complexity" evidence="3">
    <location>
        <begin position="340"/>
        <end position="353"/>
    </location>
</feature>
<evidence type="ECO:0000256" key="4">
    <source>
        <dbReference type="SAM" id="SignalP"/>
    </source>
</evidence>
<evidence type="ECO:0000256" key="3">
    <source>
        <dbReference type="SAM" id="MobiDB-lite"/>
    </source>
</evidence>
<dbReference type="InterPro" id="IPR010618">
    <property type="entry name" value="RPF"/>
</dbReference>
<dbReference type="Pfam" id="PF06737">
    <property type="entry name" value="Transglycosylas"/>
    <property type="match status" value="1"/>
</dbReference>
<comment type="similarity">
    <text evidence="1">Belongs to the transglycosylase family. Rpf subfamily.</text>
</comment>
<comment type="caution">
    <text evidence="6">The sequence shown here is derived from an EMBL/GenBank/DDBJ whole genome shotgun (WGS) entry which is preliminary data.</text>
</comment>
<dbReference type="SUPFAM" id="SSF53955">
    <property type="entry name" value="Lysozyme-like"/>
    <property type="match status" value="1"/>
</dbReference>
<dbReference type="InterPro" id="IPR023346">
    <property type="entry name" value="Lysozyme-like_dom_sf"/>
</dbReference>
<feature type="compositionally biased region" description="Gly residues" evidence="3">
    <location>
        <begin position="244"/>
        <end position="265"/>
    </location>
</feature>
<keyword evidence="4" id="KW-0732">Signal</keyword>
<dbReference type="PROSITE" id="PS51782">
    <property type="entry name" value="LYSM"/>
    <property type="match status" value="1"/>
</dbReference>
<accession>A0ABV3EY86</accession>
<dbReference type="Gene3D" id="1.10.530.10">
    <property type="match status" value="1"/>
</dbReference>
<keyword evidence="2" id="KW-0378">Hydrolase</keyword>
<dbReference type="Proteomes" id="UP001551584">
    <property type="component" value="Unassembled WGS sequence"/>
</dbReference>
<dbReference type="EMBL" id="JBEZNA010000104">
    <property type="protein sequence ID" value="MEU9581183.1"/>
    <property type="molecule type" value="Genomic_DNA"/>
</dbReference>
<evidence type="ECO:0000256" key="1">
    <source>
        <dbReference type="ARBA" id="ARBA00010830"/>
    </source>
</evidence>
<name>A0ABV3EY86_9ACTN</name>
<dbReference type="InterPro" id="IPR018392">
    <property type="entry name" value="LysM"/>
</dbReference>
<dbReference type="PANTHER" id="PTHR34700">
    <property type="entry name" value="POTASSIUM BINDING PROTEIN KBP"/>
    <property type="match status" value="1"/>
</dbReference>
<keyword evidence="7" id="KW-1185">Reference proteome</keyword>
<organism evidence="6 7">
    <name type="scientific">Streptomyces chilikensis</name>
    <dbReference type="NCBI Taxonomy" id="1194079"/>
    <lineage>
        <taxon>Bacteria</taxon>
        <taxon>Bacillati</taxon>
        <taxon>Actinomycetota</taxon>
        <taxon>Actinomycetes</taxon>
        <taxon>Kitasatosporales</taxon>
        <taxon>Streptomycetaceae</taxon>
        <taxon>Streptomyces</taxon>
    </lineage>
</organism>
<dbReference type="CDD" id="cd13925">
    <property type="entry name" value="RPF"/>
    <property type="match status" value="1"/>
</dbReference>
<feature type="domain" description="LysM" evidence="5">
    <location>
        <begin position="360"/>
        <end position="409"/>
    </location>
</feature>
<evidence type="ECO:0000313" key="7">
    <source>
        <dbReference type="Proteomes" id="UP001551584"/>
    </source>
</evidence>
<feature type="signal peptide" evidence="4">
    <location>
        <begin position="1"/>
        <end position="40"/>
    </location>
</feature>
<dbReference type="RefSeq" id="WP_359277591.1">
    <property type="nucleotide sequence ID" value="NZ_JBEZNA010000104.1"/>
</dbReference>
<feature type="compositionally biased region" description="Basic and acidic residues" evidence="3">
    <location>
        <begin position="266"/>
        <end position="290"/>
    </location>
</feature>
<dbReference type="PANTHER" id="PTHR34700:SF4">
    <property type="entry name" value="PHAGE-LIKE ELEMENT PBSX PROTEIN XKDP"/>
    <property type="match status" value="1"/>
</dbReference>
<feature type="compositionally biased region" description="Basic and acidic residues" evidence="3">
    <location>
        <begin position="191"/>
        <end position="200"/>
    </location>
</feature>
<proteinExistence type="inferred from homology"/>
<evidence type="ECO:0000313" key="6">
    <source>
        <dbReference type="EMBL" id="MEU9581183.1"/>
    </source>
</evidence>